<evidence type="ECO:0000313" key="2">
    <source>
        <dbReference type="Proteomes" id="UP000028481"/>
    </source>
</evidence>
<evidence type="ECO:0008006" key="3">
    <source>
        <dbReference type="Google" id="ProtNLM"/>
    </source>
</evidence>
<dbReference type="RefSeq" id="WP_038063338.1">
    <property type="nucleotide sequence ID" value="NZ_CP008796.1"/>
</dbReference>
<dbReference type="STRING" id="289377.HL41_01035"/>
<dbReference type="Proteomes" id="UP000028481">
    <property type="component" value="Chromosome"/>
</dbReference>
<proteinExistence type="predicted"/>
<dbReference type="PaxDb" id="289377-HL41_01035"/>
<dbReference type="KEGG" id="tcm:HL41_01035"/>
<dbReference type="EMBL" id="CP008796">
    <property type="protein sequence ID" value="AIH03524.1"/>
    <property type="molecule type" value="Genomic_DNA"/>
</dbReference>
<dbReference type="AlphaFoldDB" id="A0A075WQB0"/>
<dbReference type="OrthoDB" id="9809963at2"/>
<protein>
    <recommendedName>
        <fullName evidence="3">DUF2703 domain-containing protein</fullName>
    </recommendedName>
</protein>
<dbReference type="Pfam" id="PF10865">
    <property type="entry name" value="DUF2703"/>
    <property type="match status" value="1"/>
</dbReference>
<name>A0A075WQB0_9BACT</name>
<keyword evidence="2" id="KW-1185">Reference proteome</keyword>
<organism evidence="1 2">
    <name type="scientific">Thermodesulfobacterium commune DSM 2178</name>
    <dbReference type="NCBI Taxonomy" id="289377"/>
    <lineage>
        <taxon>Bacteria</taxon>
        <taxon>Pseudomonadati</taxon>
        <taxon>Thermodesulfobacteriota</taxon>
        <taxon>Thermodesulfobacteria</taxon>
        <taxon>Thermodesulfobacteriales</taxon>
        <taxon>Thermodesulfobacteriaceae</taxon>
        <taxon>Thermodesulfobacterium</taxon>
    </lineage>
</organism>
<reference evidence="1 2" key="1">
    <citation type="journal article" date="2015" name="Genome Announc.">
        <title>Genome Sequence of a Sulfate-Reducing Thermophilic Bacterium, Thermodesulfobacterium commune DSM 2178T (Phylum Thermodesulfobacteria).</title>
        <authorList>
            <person name="Bhatnagar S."/>
            <person name="Badger J.H."/>
            <person name="Madupu R."/>
            <person name="Khouri H.M."/>
            <person name="O'Connor E.M."/>
            <person name="Robb F.T."/>
            <person name="Ward N.L."/>
            <person name="Eisen J.A."/>
        </authorList>
    </citation>
    <scope>NUCLEOTIDE SEQUENCE [LARGE SCALE GENOMIC DNA]</scope>
    <source>
        <strain evidence="1 2">DSM 2178</strain>
    </source>
</reference>
<accession>A0A075WQB0</accession>
<evidence type="ECO:0000313" key="1">
    <source>
        <dbReference type="EMBL" id="AIH03524.1"/>
    </source>
</evidence>
<dbReference type="InterPro" id="IPR021219">
    <property type="entry name" value="DUF2703"/>
</dbReference>
<dbReference type="eggNOG" id="ENOG5030PSB">
    <property type="taxonomic scope" value="Bacteria"/>
</dbReference>
<dbReference type="HOGENOM" id="CLU_1958533_0_0_0"/>
<sequence length="128" mass="15019">MTSLKIIWQKGKEENPLAERMNLTYLNLERALMTLTPILLEMGVKVEFEKVEVEERPKNLKDWQKRILIEDKFIEDFLDIETRQSFCLGLCGKVCDVLCKDKIEEIPDHLIIAAVFHVVREKLDKMEG</sequence>
<gene>
    <name evidence="1" type="ORF">HL41_01035</name>
</gene>